<accession>X1PZN4</accession>
<comment type="caution">
    <text evidence="1">The sequence shown here is derived from an EMBL/GenBank/DDBJ whole genome shotgun (WGS) entry which is preliminary data.</text>
</comment>
<gene>
    <name evidence="1" type="ORF">S12H4_05027</name>
</gene>
<dbReference type="AlphaFoldDB" id="X1PZN4"/>
<proteinExistence type="predicted"/>
<sequence length="196" mass="21956">MRTEKMEEKKKDASDVIQLILRKEQVEQIIDSLQKTGRMDLAAKMAGLMPKKPEMEFPFELESGKGENICEAKGCMVYVSGKSREESLNRYAHVFCGNVSEGHIGDIERGRKKEEAEKKLEKEVDKGPILGLPPGAEIKIEPEKHKKVVQKHLPILGELPDKCEKCGKTVPVSRRGFIYGKTGHVYCDDCDEGAKA</sequence>
<reference evidence="1" key="1">
    <citation type="journal article" date="2014" name="Front. Microbiol.">
        <title>High frequency of phylogenetically diverse reductive dehalogenase-homologous genes in deep subseafloor sedimentary metagenomes.</title>
        <authorList>
            <person name="Kawai M."/>
            <person name="Futagami T."/>
            <person name="Toyoda A."/>
            <person name="Takaki Y."/>
            <person name="Nishi S."/>
            <person name="Hori S."/>
            <person name="Arai W."/>
            <person name="Tsubouchi T."/>
            <person name="Morono Y."/>
            <person name="Uchiyama I."/>
            <person name="Ito T."/>
            <person name="Fujiyama A."/>
            <person name="Inagaki F."/>
            <person name="Takami H."/>
        </authorList>
    </citation>
    <scope>NUCLEOTIDE SEQUENCE</scope>
    <source>
        <strain evidence="1">Expedition CK06-06</strain>
    </source>
</reference>
<evidence type="ECO:0000313" key="1">
    <source>
        <dbReference type="EMBL" id="GAI61762.1"/>
    </source>
</evidence>
<dbReference type="EMBL" id="BARW01001621">
    <property type="protein sequence ID" value="GAI61762.1"/>
    <property type="molecule type" value="Genomic_DNA"/>
</dbReference>
<name>X1PZN4_9ZZZZ</name>
<protein>
    <submittedName>
        <fullName evidence="1">Uncharacterized protein</fullName>
    </submittedName>
</protein>
<organism evidence="1">
    <name type="scientific">marine sediment metagenome</name>
    <dbReference type="NCBI Taxonomy" id="412755"/>
    <lineage>
        <taxon>unclassified sequences</taxon>
        <taxon>metagenomes</taxon>
        <taxon>ecological metagenomes</taxon>
    </lineage>
</organism>